<evidence type="ECO:0000313" key="4">
    <source>
        <dbReference type="Proteomes" id="UP000482800"/>
    </source>
</evidence>
<reference evidence="3 4" key="1">
    <citation type="submission" date="2020-03" db="EMBL/GenBank/DDBJ databases">
        <title>Whole genome shotgun sequence of Phytohabitans houttuyneae NBRC 108639.</title>
        <authorList>
            <person name="Komaki H."/>
            <person name="Tamura T."/>
        </authorList>
    </citation>
    <scope>NUCLEOTIDE SEQUENCE [LARGE SCALE GENOMIC DNA]</scope>
    <source>
        <strain evidence="3 4">NBRC 108639</strain>
    </source>
</reference>
<dbReference type="GO" id="GO:0003824">
    <property type="term" value="F:catalytic activity"/>
    <property type="evidence" value="ECO:0007669"/>
    <property type="project" value="UniProtKB-ARBA"/>
</dbReference>
<dbReference type="SUPFAM" id="SSF53474">
    <property type="entry name" value="alpha/beta-Hydrolases"/>
    <property type="match status" value="1"/>
</dbReference>
<dbReference type="EMBL" id="BLPF01000004">
    <property type="protein sequence ID" value="GFJ85101.1"/>
    <property type="molecule type" value="Genomic_DNA"/>
</dbReference>
<dbReference type="Proteomes" id="UP000482800">
    <property type="component" value="Unassembled WGS sequence"/>
</dbReference>
<sequence>MSHPLASPTSGRIDLPCGFVAYTTAGSGEPLLVHGLGGTRHTWRYLVEKLAATHTVIAPDLPGHGDSEVPGGDFGPQLNPMLRAATLPAAQVVVAGLAHLPRPLTRPPLRAFLASTRPFRCARADQRRVISRPSDRAPDLKAAPTGGGAK</sequence>
<comment type="caution">
    <text evidence="3">The sequence shown here is derived from an EMBL/GenBank/DDBJ whole genome shotgun (WGS) entry which is preliminary data.</text>
</comment>
<name>A0A6V8KRX6_9ACTN</name>
<dbReference type="InterPro" id="IPR000073">
    <property type="entry name" value="AB_hydrolase_1"/>
</dbReference>
<dbReference type="Pfam" id="PF00561">
    <property type="entry name" value="Abhydrolase_1"/>
    <property type="match status" value="1"/>
</dbReference>
<organism evidence="3 4">
    <name type="scientific">Phytohabitans houttuyneae</name>
    <dbReference type="NCBI Taxonomy" id="1076126"/>
    <lineage>
        <taxon>Bacteria</taxon>
        <taxon>Bacillati</taxon>
        <taxon>Actinomycetota</taxon>
        <taxon>Actinomycetes</taxon>
        <taxon>Micromonosporales</taxon>
        <taxon>Micromonosporaceae</taxon>
    </lineage>
</organism>
<reference evidence="3 4" key="2">
    <citation type="submission" date="2020-03" db="EMBL/GenBank/DDBJ databases">
        <authorList>
            <person name="Ichikawa N."/>
            <person name="Kimura A."/>
            <person name="Kitahashi Y."/>
            <person name="Uohara A."/>
        </authorList>
    </citation>
    <scope>NUCLEOTIDE SEQUENCE [LARGE SCALE GENOMIC DNA]</scope>
    <source>
        <strain evidence="3 4">NBRC 108639</strain>
    </source>
</reference>
<dbReference type="AlphaFoldDB" id="A0A6V8KRX6"/>
<keyword evidence="4" id="KW-1185">Reference proteome</keyword>
<proteinExistence type="predicted"/>
<dbReference type="InterPro" id="IPR029058">
    <property type="entry name" value="AB_hydrolase_fold"/>
</dbReference>
<evidence type="ECO:0000256" key="1">
    <source>
        <dbReference type="SAM" id="MobiDB-lite"/>
    </source>
</evidence>
<dbReference type="Gene3D" id="3.40.50.1820">
    <property type="entry name" value="alpha/beta hydrolase"/>
    <property type="match status" value="1"/>
</dbReference>
<dbReference type="RefSeq" id="WP_173069977.1">
    <property type="nucleotide sequence ID" value="NZ_BAABGO010000014.1"/>
</dbReference>
<protein>
    <recommendedName>
        <fullName evidence="2">AB hydrolase-1 domain-containing protein</fullName>
    </recommendedName>
</protein>
<feature type="region of interest" description="Disordered" evidence="1">
    <location>
        <begin position="127"/>
        <end position="150"/>
    </location>
</feature>
<accession>A0A6V8KRX6</accession>
<feature type="compositionally biased region" description="Basic and acidic residues" evidence="1">
    <location>
        <begin position="127"/>
        <end position="139"/>
    </location>
</feature>
<feature type="domain" description="AB hydrolase-1" evidence="2">
    <location>
        <begin position="31"/>
        <end position="72"/>
    </location>
</feature>
<evidence type="ECO:0000259" key="2">
    <source>
        <dbReference type="Pfam" id="PF00561"/>
    </source>
</evidence>
<evidence type="ECO:0000313" key="3">
    <source>
        <dbReference type="EMBL" id="GFJ85101.1"/>
    </source>
</evidence>
<gene>
    <name evidence="3" type="ORF">Phou_092810</name>
</gene>